<feature type="transmembrane region" description="Helical" evidence="1">
    <location>
        <begin position="38"/>
        <end position="60"/>
    </location>
</feature>
<keyword evidence="1" id="KW-1133">Transmembrane helix</keyword>
<dbReference type="AlphaFoldDB" id="A0A175RZI3"/>
<gene>
    <name evidence="2" type="ORF">NS184_03715</name>
</gene>
<reference evidence="2 3" key="1">
    <citation type="journal article" date="2016" name="Front. Microbiol.">
        <title>Genomic Resource of Rice Seed Associated Bacteria.</title>
        <authorList>
            <person name="Midha S."/>
            <person name="Bansal K."/>
            <person name="Sharma S."/>
            <person name="Kumar N."/>
            <person name="Patil P.P."/>
            <person name="Chaudhry V."/>
            <person name="Patil P.B."/>
        </authorList>
    </citation>
    <scope>NUCLEOTIDE SEQUENCE [LARGE SCALE GENOMIC DNA]</scope>
    <source>
        <strain evidence="2 3">NS184</strain>
    </source>
</reference>
<protein>
    <submittedName>
        <fullName evidence="2">Uncharacterized protein</fullName>
    </submittedName>
</protein>
<dbReference type="EMBL" id="LDQC01000022">
    <property type="protein sequence ID" value="KTR09098.1"/>
    <property type="molecule type" value="Genomic_DNA"/>
</dbReference>
<proteinExistence type="predicted"/>
<comment type="caution">
    <text evidence="2">The sequence shown here is derived from an EMBL/GenBank/DDBJ whole genome shotgun (WGS) entry which is preliminary data.</text>
</comment>
<dbReference type="RefSeq" id="WP_058724790.1">
    <property type="nucleotide sequence ID" value="NZ_LDQC01000022.1"/>
</dbReference>
<keyword evidence="1" id="KW-0472">Membrane</keyword>
<dbReference type="Proteomes" id="UP000078252">
    <property type="component" value="Unassembled WGS sequence"/>
</dbReference>
<dbReference type="PATRIC" id="fig|33881.3.peg.1010"/>
<name>A0A175RZI3_9MICO</name>
<accession>A0A175RZI3</accession>
<keyword evidence="1" id="KW-0812">Transmembrane</keyword>
<sequence>MIQVTPTLLLIVAVCAMLWGIVERFAEAAQQRDLAGVLSVFNGFPVFLGLIGATLITLAMRTRSRSRSEQRAFRKEARWDPIPSASEIAELDDASRRLRHALRRDHREAVRRDARELGSARSAAAASYERLGNLSLCAAAVFAAINWVFIR</sequence>
<evidence type="ECO:0000313" key="3">
    <source>
        <dbReference type="Proteomes" id="UP000078252"/>
    </source>
</evidence>
<organism evidence="2 3">
    <name type="scientific">Curtobacterium luteum</name>
    <dbReference type="NCBI Taxonomy" id="33881"/>
    <lineage>
        <taxon>Bacteria</taxon>
        <taxon>Bacillati</taxon>
        <taxon>Actinomycetota</taxon>
        <taxon>Actinomycetes</taxon>
        <taxon>Micrococcales</taxon>
        <taxon>Microbacteriaceae</taxon>
        <taxon>Curtobacterium</taxon>
    </lineage>
</organism>
<evidence type="ECO:0000256" key="1">
    <source>
        <dbReference type="SAM" id="Phobius"/>
    </source>
</evidence>
<feature type="transmembrane region" description="Helical" evidence="1">
    <location>
        <begin position="131"/>
        <end position="150"/>
    </location>
</feature>
<evidence type="ECO:0000313" key="2">
    <source>
        <dbReference type="EMBL" id="KTR09098.1"/>
    </source>
</evidence>